<organism evidence="1 2">
    <name type="scientific">Aureobasidium melanogenum</name>
    <name type="common">Aureobasidium pullulans var. melanogenum</name>
    <dbReference type="NCBI Taxonomy" id="46634"/>
    <lineage>
        <taxon>Eukaryota</taxon>
        <taxon>Fungi</taxon>
        <taxon>Dikarya</taxon>
        <taxon>Ascomycota</taxon>
        <taxon>Pezizomycotina</taxon>
        <taxon>Dothideomycetes</taxon>
        <taxon>Dothideomycetidae</taxon>
        <taxon>Dothideales</taxon>
        <taxon>Saccotheciaceae</taxon>
        <taxon>Aureobasidium</taxon>
    </lineage>
</organism>
<dbReference type="PANTHER" id="PTHR36578:SF1">
    <property type="entry name" value="APPLE DOMAIN-CONTAINING PROTEIN"/>
    <property type="match status" value="1"/>
</dbReference>
<evidence type="ECO:0000313" key="1">
    <source>
        <dbReference type="EMBL" id="KAH0217911.1"/>
    </source>
</evidence>
<reference evidence="1" key="1">
    <citation type="journal article" date="2021" name="J Fungi (Basel)">
        <title>Virulence traits and population genomics of the black yeast Aureobasidium melanogenum.</title>
        <authorList>
            <person name="Cernosa A."/>
            <person name="Sun X."/>
            <person name="Gostincar C."/>
            <person name="Fang C."/>
            <person name="Gunde-Cimerman N."/>
            <person name="Song Z."/>
        </authorList>
    </citation>
    <scope>NUCLEOTIDE SEQUENCE</scope>
    <source>
        <strain evidence="1">EXF-8016</strain>
    </source>
</reference>
<dbReference type="PANTHER" id="PTHR36578">
    <property type="entry name" value="CHROMOSOME 15, WHOLE GENOME SHOTGUN SEQUENCE"/>
    <property type="match status" value="1"/>
</dbReference>
<accession>A0A9P8GCP8</accession>
<evidence type="ECO:0008006" key="3">
    <source>
        <dbReference type="Google" id="ProtNLM"/>
    </source>
</evidence>
<gene>
    <name evidence="1" type="ORF">KCV03_g6810</name>
</gene>
<comment type="caution">
    <text evidence="1">The sequence shown here is derived from an EMBL/GenBank/DDBJ whole genome shotgun (WGS) entry which is preliminary data.</text>
</comment>
<feature type="non-terminal residue" evidence="1">
    <location>
        <position position="678"/>
    </location>
</feature>
<sequence length="678" mass="71956">MRFSSYALPALAANLVAALPRPQEIDLDMVLAAPDPTFSEEVGVVAQTVTYDTASLIAEATAAVSSVSVEVSDVLSQTAVASKAKRAAATTCAPQPAGATSVPTYAADADNAANFLANTYYASVASNAPVPTGYTQSFVAQQASNNAFGYLGFDTFDDYNVEKCAQRCTAKYGCVSFNIYFERDPSVNPDDASCSNPPSSTTIKCVYWGGQVTPDNAVNKGQMRGGFTVAIAGSNGYVTTQISTPDGFQNGVPFGKFAINAPYDAQGYNTYMGAKIFTGTWDVTQCSKYCDAQTKYNLATAPKDGTPAKVCKFFNTYLLQAKLANGTIVPQGQYCSLYTEAWPIKYATNGGQWRGQDQYTVDYSFGYSKVASSTDIDPTVGDPVGAAYQAVADIKWASLQPFCSSYLGYTTPVTTIMTTTTSTAVITNIVSATAPGVTIYHKRDDTTSAPTDVPNSILALMGLPEAMTTTQNQKRALSTPAVLTKYQSPVLTSACQLQATKPATSTLVVTNTVTASTTTTVTSTVATAGATLVCSSSKGFKLQLVAPNTPYDGLMVQNPDDHYYYFGLSNDPYYAPFSPIVWSLDPTTGFVQDVNKPSLFMGLTQGDNSQLRMATVRDGNPQVQCSLDPDTTLLSCSQGSASRFYVTNNSLFQLSLGGPNFVTRTAFTAVPVQVRAVC</sequence>
<proteinExistence type="predicted"/>
<dbReference type="Proteomes" id="UP000767238">
    <property type="component" value="Unassembled WGS sequence"/>
</dbReference>
<reference evidence="1" key="2">
    <citation type="submission" date="2021-08" db="EMBL/GenBank/DDBJ databases">
        <authorList>
            <person name="Gostincar C."/>
            <person name="Sun X."/>
            <person name="Song Z."/>
            <person name="Gunde-Cimerman N."/>
        </authorList>
    </citation>
    <scope>NUCLEOTIDE SEQUENCE</scope>
    <source>
        <strain evidence="1">EXF-8016</strain>
    </source>
</reference>
<protein>
    <recommendedName>
        <fullName evidence="3">Carbohydrate-binding-like protein</fullName>
    </recommendedName>
</protein>
<dbReference type="AlphaFoldDB" id="A0A9P8GCP8"/>
<name>A0A9P8GCP8_AURME</name>
<evidence type="ECO:0000313" key="2">
    <source>
        <dbReference type="Proteomes" id="UP000767238"/>
    </source>
</evidence>
<dbReference type="OrthoDB" id="3878886at2759"/>
<dbReference type="EMBL" id="JAHFYH010000052">
    <property type="protein sequence ID" value="KAH0217911.1"/>
    <property type="molecule type" value="Genomic_DNA"/>
</dbReference>